<keyword evidence="15" id="KW-1185">Reference proteome</keyword>
<dbReference type="GeneTree" id="ENSGT00940000161124"/>
<dbReference type="InterPro" id="IPR015373">
    <property type="entry name" value="Interferon/interleukin_rcp_dom"/>
</dbReference>
<evidence type="ECO:0000256" key="1">
    <source>
        <dbReference type="ARBA" id="ARBA00004613"/>
    </source>
</evidence>
<evidence type="ECO:0000256" key="6">
    <source>
        <dbReference type="ARBA" id="ARBA00023157"/>
    </source>
</evidence>
<feature type="domain" description="Fibronectin type-III" evidence="12">
    <location>
        <begin position="8"/>
        <end position="89"/>
    </location>
</feature>
<dbReference type="FunFam" id="2.60.40.10:FF:001095">
    <property type="entry name" value="Interleukin 22 receptor, alpha 2"/>
    <property type="match status" value="1"/>
</dbReference>
<dbReference type="SUPFAM" id="SSF49265">
    <property type="entry name" value="Fibronectin type III"/>
    <property type="match status" value="2"/>
</dbReference>
<dbReference type="GO" id="GO:0042018">
    <property type="term" value="F:interleukin-22 receptor activity"/>
    <property type="evidence" value="ECO:0007669"/>
    <property type="project" value="Ensembl"/>
</dbReference>
<dbReference type="GO" id="GO:0005576">
    <property type="term" value="C:extracellular region"/>
    <property type="evidence" value="ECO:0007669"/>
    <property type="project" value="UniProtKB-SubCell"/>
</dbReference>
<evidence type="ECO:0000256" key="3">
    <source>
        <dbReference type="ARBA" id="ARBA00022525"/>
    </source>
</evidence>
<dbReference type="InterPro" id="IPR003961">
    <property type="entry name" value="FN3_dom"/>
</dbReference>
<keyword evidence="3" id="KW-0964">Secreted</keyword>
<dbReference type="GO" id="GO:0050728">
    <property type="term" value="P:negative regulation of inflammatory response"/>
    <property type="evidence" value="ECO:0007669"/>
    <property type="project" value="Ensembl"/>
</dbReference>
<dbReference type="GO" id="GO:0005829">
    <property type="term" value="C:cytosol"/>
    <property type="evidence" value="ECO:0007669"/>
    <property type="project" value="Ensembl"/>
</dbReference>
<comment type="subcellular location">
    <subcellularLocation>
        <location evidence="1">Secreted</location>
    </subcellularLocation>
</comment>
<dbReference type="GO" id="GO:0042017">
    <property type="term" value="F:interleukin-22 binding"/>
    <property type="evidence" value="ECO:0007669"/>
    <property type="project" value="Ensembl"/>
</dbReference>
<evidence type="ECO:0000256" key="10">
    <source>
        <dbReference type="ARBA" id="ARBA00080921"/>
    </source>
</evidence>
<dbReference type="Proteomes" id="UP000029965">
    <property type="component" value="Chromosome 13"/>
</dbReference>
<dbReference type="GO" id="GO:0005886">
    <property type="term" value="C:plasma membrane"/>
    <property type="evidence" value="ECO:0007669"/>
    <property type="project" value="TreeGrafter"/>
</dbReference>
<dbReference type="Ensembl" id="ENSCSAT00000015024.1">
    <property type="protein sequence ID" value="ENSCSAP00000012978.1"/>
    <property type="gene ID" value="ENSCSAG00000016931.1"/>
</dbReference>
<dbReference type="PANTHER" id="PTHR20859:SF51">
    <property type="entry name" value="INTERLEUKIN-22 RECEPTOR SUBUNIT ALPHA-2"/>
    <property type="match status" value="1"/>
</dbReference>
<feature type="domain" description="Interferon/interleukin receptor" evidence="13">
    <location>
        <begin position="158"/>
        <end position="262"/>
    </location>
</feature>
<organism evidence="14 15">
    <name type="scientific">Chlorocebus sabaeus</name>
    <name type="common">Green monkey</name>
    <name type="synonym">Simia sabaea</name>
    <dbReference type="NCBI Taxonomy" id="60711"/>
    <lineage>
        <taxon>Eukaryota</taxon>
        <taxon>Metazoa</taxon>
        <taxon>Chordata</taxon>
        <taxon>Craniata</taxon>
        <taxon>Vertebrata</taxon>
        <taxon>Euteleostomi</taxon>
        <taxon>Mammalia</taxon>
        <taxon>Eutheria</taxon>
        <taxon>Euarchontoglires</taxon>
        <taxon>Primates</taxon>
        <taxon>Haplorrhini</taxon>
        <taxon>Catarrhini</taxon>
        <taxon>Cercopithecidae</taxon>
        <taxon>Cercopithecinae</taxon>
        <taxon>Chlorocebus</taxon>
    </lineage>
</organism>
<protein>
    <recommendedName>
        <fullName evidence="8">Interleukin-22 receptor subunit alpha-2</fullName>
    </recommendedName>
    <alternativeName>
        <fullName evidence="10">Cytokine receptor family type 2, soluble 1</fullName>
    </alternativeName>
    <alternativeName>
        <fullName evidence="9">Interleukin-22-binding protein</fullName>
    </alternativeName>
</protein>
<keyword evidence="4 11" id="KW-0732">Signal</keyword>
<evidence type="ECO:0000256" key="2">
    <source>
        <dbReference type="ARBA" id="ARBA00005399"/>
    </source>
</evidence>
<dbReference type="EMBL" id="AQIB01064774">
    <property type="status" value="NOT_ANNOTATED_CDS"/>
    <property type="molecule type" value="Genomic_DNA"/>
</dbReference>
<dbReference type="InterPro" id="IPR013783">
    <property type="entry name" value="Ig-like_fold"/>
</dbReference>
<dbReference type="GeneID" id="103240304"/>
<evidence type="ECO:0000313" key="15">
    <source>
        <dbReference type="Proteomes" id="UP000029965"/>
    </source>
</evidence>
<dbReference type="CTD" id="116379"/>
<evidence type="ECO:0000256" key="5">
    <source>
        <dbReference type="ARBA" id="ARBA00022737"/>
    </source>
</evidence>
<evidence type="ECO:0000256" key="9">
    <source>
        <dbReference type="ARBA" id="ARBA00075144"/>
    </source>
</evidence>
<reference evidence="14" key="3">
    <citation type="submission" date="2025-09" db="UniProtKB">
        <authorList>
            <consortium name="Ensembl"/>
        </authorList>
    </citation>
    <scope>IDENTIFICATION</scope>
</reference>
<accession>A0A0D9RWI9</accession>
<dbReference type="OMA" id="SMENYYE"/>
<keyword evidence="5" id="KW-0677">Repeat</keyword>
<evidence type="ECO:0000256" key="4">
    <source>
        <dbReference type="ARBA" id="ARBA00022729"/>
    </source>
</evidence>
<name>A0A0D9RWI9_CHLSB</name>
<dbReference type="Pfam" id="PF09294">
    <property type="entry name" value="Interfer-bind"/>
    <property type="match status" value="1"/>
</dbReference>
<reference evidence="14 15" key="1">
    <citation type="submission" date="2014-03" db="EMBL/GenBank/DDBJ databases">
        <authorList>
            <person name="Warren W."/>
            <person name="Wilson R.K."/>
        </authorList>
    </citation>
    <scope>NUCLEOTIDE SEQUENCE</scope>
</reference>
<dbReference type="Pfam" id="PF01108">
    <property type="entry name" value="Tissue_fac"/>
    <property type="match status" value="2"/>
</dbReference>
<reference evidence="14" key="2">
    <citation type="submission" date="2025-08" db="UniProtKB">
        <authorList>
            <consortium name="Ensembl"/>
        </authorList>
    </citation>
    <scope>IDENTIFICATION</scope>
</reference>
<dbReference type="InterPro" id="IPR050650">
    <property type="entry name" value="Type-II_Cytokine-TF_Rcpt"/>
</dbReference>
<evidence type="ECO:0000256" key="11">
    <source>
        <dbReference type="SAM" id="SignalP"/>
    </source>
</evidence>
<dbReference type="STRING" id="60711.ENSCSAP00000012978"/>
<gene>
    <name evidence="14" type="primary">IL22RA2</name>
</gene>
<dbReference type="Gene3D" id="2.60.40.10">
    <property type="entry name" value="Immunoglobulins"/>
    <property type="match status" value="3"/>
</dbReference>
<evidence type="ECO:0000313" key="14">
    <source>
        <dbReference type="Ensembl" id="ENSCSAP00000012978.1"/>
    </source>
</evidence>
<dbReference type="InterPro" id="IPR036116">
    <property type="entry name" value="FN3_sf"/>
</dbReference>
<dbReference type="AlphaFoldDB" id="A0A0D9RWI9"/>
<evidence type="ECO:0000259" key="12">
    <source>
        <dbReference type="Pfam" id="PF01108"/>
    </source>
</evidence>
<sequence>MMPRHCFLGFLISFFLTGVAGTQPAHESLKPQRVQFQSRNFHNILQWQPGRALTGNSSVYFVQYKIMFLCNMKSSHQKPSGCWQHTSCNFPGCRTWAKYGQRQWKNKEDCWGTQELFCDLTSETSDIQEPYYGRVRAASAGSYSDWSMTPRFTPWWETKIDPPVMNITQVNGSLLVILCAPNLPHRYQKEKNISIEDYYELVYRVFIINNSLEKEQKVYEGAHRVVEIEALPPHSSYCVVAEIYQPMLDRRSQRSEERCVEIP</sequence>
<proteinExistence type="inferred from homology"/>
<dbReference type="eggNOG" id="ENOG502S2NT">
    <property type="taxonomic scope" value="Eukaryota"/>
</dbReference>
<dbReference type="PANTHER" id="PTHR20859">
    <property type="entry name" value="INTERFERON/INTERLEUKIN RECEPTOR"/>
    <property type="match status" value="1"/>
</dbReference>
<feature type="chain" id="PRO_5002345790" description="Interleukin-22 receptor subunit alpha-2" evidence="11">
    <location>
        <begin position="22"/>
        <end position="263"/>
    </location>
</feature>
<evidence type="ECO:0000256" key="7">
    <source>
        <dbReference type="ARBA" id="ARBA00023170"/>
    </source>
</evidence>
<feature type="domain" description="Fibronectin type-III" evidence="12">
    <location>
        <begin position="98"/>
        <end position="146"/>
    </location>
</feature>
<keyword evidence="6" id="KW-1015">Disulfide bond</keyword>
<feature type="signal peptide" evidence="11">
    <location>
        <begin position="1"/>
        <end position="21"/>
    </location>
</feature>
<keyword evidence="7" id="KW-0675">Receptor</keyword>
<evidence type="ECO:0000259" key="13">
    <source>
        <dbReference type="Pfam" id="PF09294"/>
    </source>
</evidence>
<dbReference type="RefSeq" id="XP_037856758.1">
    <property type="nucleotide sequence ID" value="XM_038000830.2"/>
</dbReference>
<comment type="similarity">
    <text evidence="2">Belongs to the type II cytokine receptor family.</text>
</comment>
<evidence type="ECO:0000256" key="8">
    <source>
        <dbReference type="ARBA" id="ARBA00071142"/>
    </source>
</evidence>